<organism evidence="1 2">
    <name type="scientific">Hypholoma sublateritium (strain FD-334 SS-4)</name>
    <dbReference type="NCBI Taxonomy" id="945553"/>
    <lineage>
        <taxon>Eukaryota</taxon>
        <taxon>Fungi</taxon>
        <taxon>Dikarya</taxon>
        <taxon>Basidiomycota</taxon>
        <taxon>Agaricomycotina</taxon>
        <taxon>Agaricomycetes</taxon>
        <taxon>Agaricomycetidae</taxon>
        <taxon>Agaricales</taxon>
        <taxon>Agaricineae</taxon>
        <taxon>Strophariaceae</taxon>
        <taxon>Hypholoma</taxon>
    </lineage>
</organism>
<evidence type="ECO:0000313" key="1">
    <source>
        <dbReference type="EMBL" id="KJA25873.1"/>
    </source>
</evidence>
<dbReference type="OMA" id="IWCSQGW"/>
<protein>
    <submittedName>
        <fullName evidence="1">Uncharacterized protein</fullName>
    </submittedName>
</protein>
<evidence type="ECO:0000313" key="2">
    <source>
        <dbReference type="Proteomes" id="UP000054270"/>
    </source>
</evidence>
<dbReference type="OrthoDB" id="3253083at2759"/>
<dbReference type="AlphaFoldDB" id="A0A0D2MPK4"/>
<keyword evidence="2" id="KW-1185">Reference proteome</keyword>
<dbReference type="STRING" id="945553.A0A0D2MPK4"/>
<dbReference type="EMBL" id="KN817530">
    <property type="protein sequence ID" value="KJA25873.1"/>
    <property type="molecule type" value="Genomic_DNA"/>
</dbReference>
<sequence>MSIHAAPATSSSRGDIVLQPNYFTSSIYVTALRDDISTLVLRYHEAYSQPSMTQPFPLFKKVWLSMGWNWLQFKVFDSRSRQSFLDVTVRLFLERTVKREAPFTRAVALFGMYLFFYTQVKGSAPPLHYITNIPIPCDHYASLLEMADSLTSAAFVPLQPHVRYILSRLQTDLVFLILPKSELGAMNPRELPRELYADDGIVFSEMDGTQKRKGRPARREKGKKARLALEGLDDWISNQHRTDADLTEMETALDRYDEVKHAMLDSVGAESVEEAGQEVLGHLDEARELVGATQSVGLQGNIFELCK</sequence>
<reference evidence="2" key="1">
    <citation type="submission" date="2014-04" db="EMBL/GenBank/DDBJ databases">
        <title>Evolutionary Origins and Diversification of the Mycorrhizal Mutualists.</title>
        <authorList>
            <consortium name="DOE Joint Genome Institute"/>
            <consortium name="Mycorrhizal Genomics Consortium"/>
            <person name="Kohler A."/>
            <person name="Kuo A."/>
            <person name="Nagy L.G."/>
            <person name="Floudas D."/>
            <person name="Copeland A."/>
            <person name="Barry K.W."/>
            <person name="Cichocki N."/>
            <person name="Veneault-Fourrey C."/>
            <person name="LaButti K."/>
            <person name="Lindquist E.A."/>
            <person name="Lipzen A."/>
            <person name="Lundell T."/>
            <person name="Morin E."/>
            <person name="Murat C."/>
            <person name="Riley R."/>
            <person name="Ohm R."/>
            <person name="Sun H."/>
            <person name="Tunlid A."/>
            <person name="Henrissat B."/>
            <person name="Grigoriev I.V."/>
            <person name="Hibbett D.S."/>
            <person name="Martin F."/>
        </authorList>
    </citation>
    <scope>NUCLEOTIDE SEQUENCE [LARGE SCALE GENOMIC DNA]</scope>
    <source>
        <strain evidence="2">FD-334 SS-4</strain>
    </source>
</reference>
<proteinExistence type="predicted"/>
<dbReference type="Proteomes" id="UP000054270">
    <property type="component" value="Unassembled WGS sequence"/>
</dbReference>
<name>A0A0D2MPK4_HYPSF</name>
<gene>
    <name evidence="1" type="ORF">HYPSUDRAFT_37359</name>
</gene>
<accession>A0A0D2MPK4</accession>